<dbReference type="Proteomes" id="UP001205740">
    <property type="component" value="Unassembled WGS sequence"/>
</dbReference>
<keyword evidence="3" id="KW-1185">Reference proteome</keyword>
<dbReference type="SUPFAM" id="SSF51735">
    <property type="entry name" value="NAD(P)-binding Rossmann-fold domains"/>
    <property type="match status" value="1"/>
</dbReference>
<name>A0ABT1H0J3_9NOCA</name>
<evidence type="ECO:0000313" key="2">
    <source>
        <dbReference type="EMBL" id="MCP2160053.1"/>
    </source>
</evidence>
<accession>A0ABT1H0J3</accession>
<dbReference type="EMBL" id="JAMTCG010000002">
    <property type="protein sequence ID" value="MCP2160053.1"/>
    <property type="molecule type" value="Genomic_DNA"/>
</dbReference>
<organism evidence="2 3">
    <name type="scientific">Williamsia serinedens</name>
    <dbReference type="NCBI Taxonomy" id="391736"/>
    <lineage>
        <taxon>Bacteria</taxon>
        <taxon>Bacillati</taxon>
        <taxon>Actinomycetota</taxon>
        <taxon>Actinomycetes</taxon>
        <taxon>Mycobacteriales</taxon>
        <taxon>Nocardiaceae</taxon>
        <taxon>Williamsia</taxon>
    </lineage>
</organism>
<dbReference type="InterPro" id="IPR036291">
    <property type="entry name" value="NAD(P)-bd_dom_sf"/>
</dbReference>
<dbReference type="Pfam" id="PF11066">
    <property type="entry name" value="DUF2867"/>
    <property type="match status" value="1"/>
</dbReference>
<proteinExistence type="predicted"/>
<feature type="domain" description="NAD(P)-binding" evidence="1">
    <location>
        <begin position="11"/>
        <end position="120"/>
    </location>
</feature>
<dbReference type="Pfam" id="PF13460">
    <property type="entry name" value="NAD_binding_10"/>
    <property type="match status" value="1"/>
</dbReference>
<dbReference type="InterPro" id="IPR021295">
    <property type="entry name" value="DUF2867"/>
</dbReference>
<dbReference type="Gene3D" id="3.40.50.720">
    <property type="entry name" value="NAD(P)-binding Rossmann-like Domain"/>
    <property type="match status" value="1"/>
</dbReference>
<dbReference type="InterPro" id="IPR016040">
    <property type="entry name" value="NAD(P)-bd_dom"/>
</dbReference>
<protein>
    <submittedName>
        <fullName evidence="2">Uncharacterized conserved protein YbjT, contains NAD(P)-binding and DUF2867 domains</fullName>
    </submittedName>
</protein>
<dbReference type="RefSeq" id="WP_253653635.1">
    <property type="nucleotide sequence ID" value="NZ_BAAAOE010000001.1"/>
</dbReference>
<evidence type="ECO:0000313" key="3">
    <source>
        <dbReference type="Proteomes" id="UP001205740"/>
    </source>
</evidence>
<gene>
    <name evidence="2" type="ORF">LX12_001232</name>
</gene>
<evidence type="ECO:0000259" key="1">
    <source>
        <dbReference type="Pfam" id="PF13460"/>
    </source>
</evidence>
<sequence length="497" mass="53606">MSTTGTALVTGATGYIGGRLAPRLAAAGWTVRALARTPAKLDDAPWVGEGTVVQGDLSDRDSLMRAFDGVDVVYHLVHSMGGDGTGDFKEEEAESARNVAAAAKACGVSRIVYLGGLHPDGTKLSKHLASRVEVGEILLASGIETVVLQAGVVIGSGSASFELIRHLTERLPVMTTPRWVHNTIQPIAVRDALHYLVEAASATVPESRAWDIGGTEVFEYGEMMQLYAQAAGLPKRRMIVLPYLTPTLASRWVGTVTPIPTSLARPLVESLECDAVMKNHDIDEVIPRPDGGLLTYRQALDAALDRVRRADTSVPWSNADASVSPAEPLPSDPAWAGEDVMVEERTATTRITPKQLWDTVSSIGGDTGWFTLDAVWRARTAVDLVVGGGPGPKKRRPTGEPTKGEPLDWWRVEDVEPGRLLRLRAETTMPGTAWLELGVEPDGSGARLRQRTIYYPKGLAGLGYWYGQLPAHKVIFATLVRDIIRNAEKSARSSTRA</sequence>
<reference evidence="2 3" key="1">
    <citation type="submission" date="2022-06" db="EMBL/GenBank/DDBJ databases">
        <title>Genomic Encyclopedia of Archaeal and Bacterial Type Strains, Phase II (KMG-II): from individual species to whole genera.</title>
        <authorList>
            <person name="Goeker M."/>
        </authorList>
    </citation>
    <scope>NUCLEOTIDE SEQUENCE [LARGE SCALE GENOMIC DNA]</scope>
    <source>
        <strain evidence="2 3">DSM 45037</strain>
    </source>
</reference>
<dbReference type="PANTHER" id="PTHR48079:SF6">
    <property type="entry name" value="NAD(P)-BINDING DOMAIN-CONTAINING PROTEIN-RELATED"/>
    <property type="match status" value="1"/>
</dbReference>
<dbReference type="PANTHER" id="PTHR48079">
    <property type="entry name" value="PROTEIN YEEZ"/>
    <property type="match status" value="1"/>
</dbReference>
<dbReference type="InterPro" id="IPR051783">
    <property type="entry name" value="NAD(P)-dependent_oxidoreduct"/>
</dbReference>
<comment type="caution">
    <text evidence="2">The sequence shown here is derived from an EMBL/GenBank/DDBJ whole genome shotgun (WGS) entry which is preliminary data.</text>
</comment>
<dbReference type="SUPFAM" id="SSF55961">
    <property type="entry name" value="Bet v1-like"/>
    <property type="match status" value="1"/>
</dbReference>